<dbReference type="InterPro" id="IPR038377">
    <property type="entry name" value="Na/Glc_symporter_sf"/>
</dbReference>
<feature type="transmembrane region" description="Helical" evidence="12">
    <location>
        <begin position="122"/>
        <end position="145"/>
    </location>
</feature>
<dbReference type="EMBL" id="VYZN01000002">
    <property type="protein sequence ID" value="KAE9544398.1"/>
    <property type="molecule type" value="Genomic_DNA"/>
</dbReference>
<feature type="transmembrane region" description="Helical" evidence="12">
    <location>
        <begin position="80"/>
        <end position="102"/>
    </location>
</feature>
<dbReference type="GO" id="GO:0015293">
    <property type="term" value="F:symporter activity"/>
    <property type="evidence" value="ECO:0007669"/>
    <property type="project" value="TreeGrafter"/>
</dbReference>
<evidence type="ECO:0000256" key="4">
    <source>
        <dbReference type="ARBA" id="ARBA00022475"/>
    </source>
</evidence>
<comment type="caution">
    <text evidence="13">The sequence shown here is derived from an EMBL/GenBank/DDBJ whole genome shotgun (WGS) entry which is preliminary data.</text>
</comment>
<dbReference type="GO" id="GO:0006814">
    <property type="term" value="P:sodium ion transport"/>
    <property type="evidence" value="ECO:0007669"/>
    <property type="project" value="UniProtKB-KW"/>
</dbReference>
<feature type="transmembrane region" description="Helical" evidence="12">
    <location>
        <begin position="452"/>
        <end position="471"/>
    </location>
</feature>
<evidence type="ECO:0000256" key="1">
    <source>
        <dbReference type="ARBA" id="ARBA00004651"/>
    </source>
</evidence>
<organism evidence="13 14">
    <name type="scientific">Aphis glycines</name>
    <name type="common">Soybean aphid</name>
    <dbReference type="NCBI Taxonomy" id="307491"/>
    <lineage>
        <taxon>Eukaryota</taxon>
        <taxon>Metazoa</taxon>
        <taxon>Ecdysozoa</taxon>
        <taxon>Arthropoda</taxon>
        <taxon>Hexapoda</taxon>
        <taxon>Insecta</taxon>
        <taxon>Pterygota</taxon>
        <taxon>Neoptera</taxon>
        <taxon>Paraneoptera</taxon>
        <taxon>Hemiptera</taxon>
        <taxon>Sternorrhyncha</taxon>
        <taxon>Aphidomorpha</taxon>
        <taxon>Aphidoidea</taxon>
        <taxon>Aphididae</taxon>
        <taxon>Aphidini</taxon>
        <taxon>Aphis</taxon>
        <taxon>Aphis</taxon>
    </lineage>
</organism>
<evidence type="ECO:0000256" key="11">
    <source>
        <dbReference type="RuleBase" id="RU362091"/>
    </source>
</evidence>
<evidence type="ECO:0000313" key="14">
    <source>
        <dbReference type="Proteomes" id="UP000475862"/>
    </source>
</evidence>
<evidence type="ECO:0000313" key="13">
    <source>
        <dbReference type="EMBL" id="KAE9544398.1"/>
    </source>
</evidence>
<feature type="transmembrane region" description="Helical" evidence="12">
    <location>
        <begin position="385"/>
        <end position="409"/>
    </location>
</feature>
<dbReference type="Pfam" id="PF00474">
    <property type="entry name" value="SSF"/>
    <property type="match status" value="1"/>
</dbReference>
<feature type="transmembrane region" description="Helical" evidence="12">
    <location>
        <begin position="48"/>
        <end position="68"/>
    </location>
</feature>
<keyword evidence="9 12" id="KW-0472">Membrane</keyword>
<evidence type="ECO:0000256" key="12">
    <source>
        <dbReference type="SAM" id="Phobius"/>
    </source>
</evidence>
<dbReference type="NCBIfam" id="TIGR00813">
    <property type="entry name" value="sss"/>
    <property type="match status" value="1"/>
</dbReference>
<dbReference type="PANTHER" id="PTHR42985:SF21">
    <property type="entry name" value="SODIUM-DEPENDENT MULTIVITAMIN TRANSPORTER-LIKE PROTEIN"/>
    <property type="match status" value="1"/>
</dbReference>
<name>A0A6G0U5K7_APHGL</name>
<evidence type="ECO:0000256" key="6">
    <source>
        <dbReference type="ARBA" id="ARBA00022989"/>
    </source>
</evidence>
<evidence type="ECO:0000256" key="9">
    <source>
        <dbReference type="ARBA" id="ARBA00023136"/>
    </source>
</evidence>
<evidence type="ECO:0000256" key="8">
    <source>
        <dbReference type="ARBA" id="ARBA00023065"/>
    </source>
</evidence>
<keyword evidence="10" id="KW-0739">Sodium transport</keyword>
<dbReference type="GO" id="GO:0005886">
    <property type="term" value="C:plasma membrane"/>
    <property type="evidence" value="ECO:0007669"/>
    <property type="project" value="UniProtKB-SubCell"/>
</dbReference>
<protein>
    <recommendedName>
        <fullName evidence="15">Sodium/solute symporter</fullName>
    </recommendedName>
</protein>
<feature type="transmembrane region" description="Helical" evidence="12">
    <location>
        <begin position="7"/>
        <end position="28"/>
    </location>
</feature>
<comment type="similarity">
    <text evidence="2 11">Belongs to the sodium:solute symporter (SSF) (TC 2.A.21) family.</text>
</comment>
<dbReference type="Proteomes" id="UP000475862">
    <property type="component" value="Unassembled WGS sequence"/>
</dbReference>
<dbReference type="CDD" id="cd11492">
    <property type="entry name" value="SLC5sbd_NIS-SMVT"/>
    <property type="match status" value="1"/>
</dbReference>
<feature type="transmembrane region" description="Helical" evidence="12">
    <location>
        <begin position="189"/>
        <end position="211"/>
    </location>
</feature>
<keyword evidence="8" id="KW-0406">Ion transport</keyword>
<keyword evidence="14" id="KW-1185">Reference proteome</keyword>
<evidence type="ECO:0000256" key="2">
    <source>
        <dbReference type="ARBA" id="ARBA00006434"/>
    </source>
</evidence>
<sequence length="596" mass="65423">MENVNWMAEYAAFVVMLGLSVVIGLYYGCFSKQNTVSDYLLGGKHMSVFPITMSLIASHISGITLLGVPSEIYSNGTQYLIVGVVNNIVVIATVIYIYLPVFYDLQLTSVYEYLGLRFNSNIRGLSSLIFAINLILYIPVVIYIPALAFNQVTGLDVHLITVIICVICIFYTTIGGLKAVVWTDAIQSLFTAVSIIIVIILGVIQIGGIGNTIRANQEGGRIEFFKMNPDPFLRHTFWTVTIGTTFQWLTSLGIHPGAVQRFVALPTYGKARKAAFFFVFGMGVVKILTGAIGMLIYAKYKDCDPILANVSYFLTAHRRYIDNDRKLVPYYVMDVAAKFPGITGLFVSGIVSAALSTMSAQINTVSGTIYEDFIVKMMGIKVSDLTASVIMKSIAVISGIVCVILVFVVEKLNGILQMSISLSSVTNGALLAVFTLGICFPWANSRGAMCGLLTSLAVMTWIVSGAQYAIYNKELKFVEKEVSISGCPANTTFRNHTDYSGLIRLNEDVYAGPDVPTIYTISYMHYSTIGTLVGIAVGLAVSLLFPEEEQDVDPKLLTPFIRKLVYPKYMTDTVKNGRTNNNKTETYELVSQDTKL</sequence>
<dbReference type="PANTHER" id="PTHR42985">
    <property type="entry name" value="SODIUM-COUPLED MONOCARBOXYLATE TRANSPORTER"/>
    <property type="match status" value="1"/>
</dbReference>
<evidence type="ECO:0000256" key="10">
    <source>
        <dbReference type="ARBA" id="ARBA00023201"/>
    </source>
</evidence>
<dbReference type="InterPro" id="IPR001734">
    <property type="entry name" value="Na/solute_symporter"/>
</dbReference>
<feature type="transmembrane region" description="Helical" evidence="12">
    <location>
        <begin position="415"/>
        <end position="440"/>
    </location>
</feature>
<evidence type="ECO:0008006" key="15">
    <source>
        <dbReference type="Google" id="ProtNLM"/>
    </source>
</evidence>
<dbReference type="AlphaFoldDB" id="A0A6G0U5K7"/>
<keyword evidence="4" id="KW-1003">Cell membrane</keyword>
<evidence type="ECO:0000256" key="3">
    <source>
        <dbReference type="ARBA" id="ARBA00022448"/>
    </source>
</evidence>
<dbReference type="Gene3D" id="1.20.1730.10">
    <property type="entry name" value="Sodium/glucose cotransporter"/>
    <property type="match status" value="1"/>
</dbReference>
<keyword evidence="3" id="KW-0813">Transport</keyword>
<proteinExistence type="inferred from homology"/>
<comment type="subcellular location">
    <subcellularLocation>
        <location evidence="1">Cell membrane</location>
        <topology evidence="1">Multi-pass membrane protein</topology>
    </subcellularLocation>
</comment>
<keyword evidence="6 12" id="KW-1133">Transmembrane helix</keyword>
<keyword evidence="7" id="KW-0915">Sodium</keyword>
<keyword evidence="5 12" id="KW-0812">Transmembrane</keyword>
<feature type="transmembrane region" description="Helical" evidence="12">
    <location>
        <begin position="523"/>
        <end position="545"/>
    </location>
</feature>
<feature type="transmembrane region" description="Helical" evidence="12">
    <location>
        <begin position="157"/>
        <end position="177"/>
    </location>
</feature>
<evidence type="ECO:0000256" key="7">
    <source>
        <dbReference type="ARBA" id="ARBA00023053"/>
    </source>
</evidence>
<dbReference type="InterPro" id="IPR051163">
    <property type="entry name" value="Sodium:Solute_Symporter_SSF"/>
</dbReference>
<accession>A0A6G0U5K7</accession>
<feature type="transmembrane region" description="Helical" evidence="12">
    <location>
        <begin position="274"/>
        <end position="297"/>
    </location>
</feature>
<gene>
    <name evidence="13" type="ORF">AGLY_001577</name>
</gene>
<evidence type="ECO:0000256" key="5">
    <source>
        <dbReference type="ARBA" id="ARBA00022692"/>
    </source>
</evidence>
<reference evidence="13 14" key="1">
    <citation type="submission" date="2019-08" db="EMBL/GenBank/DDBJ databases">
        <title>The genome of the soybean aphid Biotype 1, its phylome, world population structure and adaptation to the North American continent.</title>
        <authorList>
            <person name="Giordano R."/>
            <person name="Donthu R.K."/>
            <person name="Hernandez A.G."/>
            <person name="Wright C.L."/>
            <person name="Zimin A.V."/>
        </authorList>
    </citation>
    <scope>NUCLEOTIDE SEQUENCE [LARGE SCALE GENOMIC DNA]</scope>
    <source>
        <tissue evidence="13">Whole aphids</tissue>
    </source>
</reference>
<dbReference type="PROSITE" id="PS50283">
    <property type="entry name" value="NA_SOLUT_SYMP_3"/>
    <property type="match status" value="1"/>
</dbReference>
<dbReference type="OrthoDB" id="6132759at2759"/>